<evidence type="ECO:0000256" key="7">
    <source>
        <dbReference type="ARBA" id="ARBA00022679"/>
    </source>
</evidence>
<organism evidence="14 15">
    <name type="scientific">Roseiconus nitratireducens</name>
    <dbReference type="NCBI Taxonomy" id="2605748"/>
    <lineage>
        <taxon>Bacteria</taxon>
        <taxon>Pseudomonadati</taxon>
        <taxon>Planctomycetota</taxon>
        <taxon>Planctomycetia</taxon>
        <taxon>Pirellulales</taxon>
        <taxon>Pirellulaceae</taxon>
        <taxon>Roseiconus</taxon>
    </lineage>
</organism>
<feature type="domain" description="Transketolase-like pyrimidine-binding" evidence="13">
    <location>
        <begin position="314"/>
        <end position="477"/>
    </location>
</feature>
<comment type="cofactor">
    <cofactor evidence="1">
        <name>Ca(2+)</name>
        <dbReference type="ChEBI" id="CHEBI:29108"/>
    </cofactor>
</comment>
<dbReference type="GO" id="GO:0030976">
    <property type="term" value="F:thiamine pyrophosphate binding"/>
    <property type="evidence" value="ECO:0007669"/>
    <property type="project" value="TreeGrafter"/>
</dbReference>
<dbReference type="CDD" id="cd02012">
    <property type="entry name" value="TPP_TK"/>
    <property type="match status" value="1"/>
</dbReference>
<accession>A0A5M6D8I1</accession>
<evidence type="ECO:0000256" key="9">
    <source>
        <dbReference type="ARBA" id="ARBA00022837"/>
    </source>
</evidence>
<dbReference type="FunFam" id="3.40.50.970:FF:000129">
    <property type="entry name" value="Transketolase"/>
    <property type="match status" value="1"/>
</dbReference>
<keyword evidence="8" id="KW-0479">Metal-binding</keyword>
<evidence type="ECO:0000256" key="12">
    <source>
        <dbReference type="SAM" id="MobiDB-lite"/>
    </source>
</evidence>
<protein>
    <submittedName>
        <fullName evidence="14">Transketolase</fullName>
        <ecNumber evidence="14">2.2.1.1</ecNumber>
    </submittedName>
</protein>
<dbReference type="EC" id="2.2.1.1" evidence="14"/>
<dbReference type="InterPro" id="IPR033248">
    <property type="entry name" value="Transketolase_C"/>
</dbReference>
<dbReference type="PANTHER" id="PTHR43195:SF1">
    <property type="entry name" value="FI06132P-RELATED"/>
    <property type="match status" value="1"/>
</dbReference>
<keyword evidence="7 14" id="KW-0808">Transferase</keyword>
<comment type="subunit">
    <text evidence="6">Homodimer.</text>
</comment>
<dbReference type="InterPro" id="IPR009014">
    <property type="entry name" value="Transketo_C/PFOR_II"/>
</dbReference>
<evidence type="ECO:0000256" key="6">
    <source>
        <dbReference type="ARBA" id="ARBA00011738"/>
    </source>
</evidence>
<gene>
    <name evidence="14" type="ORF">FYK55_13805</name>
</gene>
<dbReference type="GO" id="GO:0004802">
    <property type="term" value="F:transketolase activity"/>
    <property type="evidence" value="ECO:0007669"/>
    <property type="project" value="UniProtKB-EC"/>
</dbReference>
<dbReference type="NCBIfam" id="NF004559">
    <property type="entry name" value="PRK05899.2-5"/>
    <property type="match status" value="1"/>
</dbReference>
<evidence type="ECO:0000256" key="10">
    <source>
        <dbReference type="ARBA" id="ARBA00022842"/>
    </source>
</evidence>
<evidence type="ECO:0000256" key="8">
    <source>
        <dbReference type="ARBA" id="ARBA00022723"/>
    </source>
</evidence>
<dbReference type="InterPro" id="IPR005474">
    <property type="entry name" value="Transketolase_N"/>
</dbReference>
<comment type="similarity">
    <text evidence="5">Belongs to the transketolase family.</text>
</comment>
<dbReference type="AlphaFoldDB" id="A0A5M6D8I1"/>
<dbReference type="Gene3D" id="3.40.50.970">
    <property type="match status" value="2"/>
</dbReference>
<dbReference type="CDD" id="cd07033">
    <property type="entry name" value="TPP_PYR_DXS_TK_like"/>
    <property type="match status" value="1"/>
</dbReference>
<name>A0A5M6D8I1_9BACT</name>
<evidence type="ECO:0000256" key="3">
    <source>
        <dbReference type="ARBA" id="ARBA00001946"/>
    </source>
</evidence>
<dbReference type="Pfam" id="PF02779">
    <property type="entry name" value="Transket_pyr"/>
    <property type="match status" value="1"/>
</dbReference>
<dbReference type="SUPFAM" id="SSF52922">
    <property type="entry name" value="TK C-terminal domain-like"/>
    <property type="match status" value="1"/>
</dbReference>
<feature type="region of interest" description="Disordered" evidence="12">
    <location>
        <begin position="281"/>
        <end position="306"/>
    </location>
</feature>
<comment type="cofactor">
    <cofactor evidence="3">
        <name>Mg(2+)</name>
        <dbReference type="ChEBI" id="CHEBI:18420"/>
    </cofactor>
</comment>
<evidence type="ECO:0000256" key="5">
    <source>
        <dbReference type="ARBA" id="ARBA00007131"/>
    </source>
</evidence>
<dbReference type="InterPro" id="IPR029061">
    <property type="entry name" value="THDP-binding"/>
</dbReference>
<reference evidence="14 15" key="1">
    <citation type="submission" date="2019-08" db="EMBL/GenBank/DDBJ databases">
        <authorList>
            <person name="Dhanesh K."/>
            <person name="Kumar G."/>
            <person name="Sasikala C."/>
            <person name="Venkata Ramana C."/>
        </authorList>
    </citation>
    <scope>NUCLEOTIDE SEQUENCE [LARGE SCALE GENOMIC DNA]</scope>
    <source>
        <strain evidence="14 15">JC645</strain>
    </source>
</reference>
<dbReference type="SUPFAM" id="SSF52518">
    <property type="entry name" value="Thiamin diphosphate-binding fold (THDP-binding)"/>
    <property type="match status" value="2"/>
</dbReference>
<evidence type="ECO:0000259" key="13">
    <source>
        <dbReference type="SMART" id="SM00861"/>
    </source>
</evidence>
<evidence type="ECO:0000313" key="14">
    <source>
        <dbReference type="EMBL" id="KAA5542790.1"/>
    </source>
</evidence>
<proteinExistence type="inferred from homology"/>
<evidence type="ECO:0000313" key="15">
    <source>
        <dbReference type="Proteomes" id="UP000324479"/>
    </source>
</evidence>
<dbReference type="InterPro" id="IPR005475">
    <property type="entry name" value="Transketolase-like_Pyr-bd"/>
</dbReference>
<dbReference type="PANTHER" id="PTHR43195">
    <property type="entry name" value="TRANSKETOLASE"/>
    <property type="match status" value="1"/>
</dbReference>
<comment type="caution">
    <text evidence="14">The sequence shown here is derived from an EMBL/GenBank/DDBJ whole genome shotgun (WGS) entry which is preliminary data.</text>
</comment>
<dbReference type="Proteomes" id="UP000324479">
    <property type="component" value="Unassembled WGS sequence"/>
</dbReference>
<evidence type="ECO:0000256" key="1">
    <source>
        <dbReference type="ARBA" id="ARBA00001913"/>
    </source>
</evidence>
<comment type="cofactor">
    <cofactor evidence="2">
        <name>Mn(2+)</name>
        <dbReference type="ChEBI" id="CHEBI:29035"/>
    </cofactor>
</comment>
<dbReference type="Pfam" id="PF02780">
    <property type="entry name" value="Transketolase_C"/>
    <property type="match status" value="1"/>
</dbReference>
<evidence type="ECO:0000256" key="2">
    <source>
        <dbReference type="ARBA" id="ARBA00001936"/>
    </source>
</evidence>
<dbReference type="GO" id="GO:0046872">
    <property type="term" value="F:metal ion binding"/>
    <property type="evidence" value="ECO:0007669"/>
    <property type="project" value="UniProtKB-KW"/>
</dbReference>
<keyword evidence="9" id="KW-0106">Calcium</keyword>
<keyword evidence="10" id="KW-0460">Magnesium</keyword>
<dbReference type="InterPro" id="IPR020826">
    <property type="entry name" value="Transketolase_BS"/>
</dbReference>
<feature type="compositionally biased region" description="Polar residues" evidence="12">
    <location>
        <begin position="286"/>
        <end position="304"/>
    </location>
</feature>
<dbReference type="SMART" id="SM00861">
    <property type="entry name" value="Transket_pyr"/>
    <property type="match status" value="1"/>
</dbReference>
<dbReference type="EMBL" id="VWOX01000007">
    <property type="protein sequence ID" value="KAA5542790.1"/>
    <property type="molecule type" value="Genomic_DNA"/>
</dbReference>
<dbReference type="InterPro" id="IPR051424">
    <property type="entry name" value="Transketolase-like"/>
</dbReference>
<evidence type="ECO:0000256" key="11">
    <source>
        <dbReference type="ARBA" id="ARBA00023052"/>
    </source>
</evidence>
<sequence length="621" mass="68112">MQATSIDRDTLDQLARQIRRAILRSTTQAGSGHPTSSLSAVELMTALFFQGHFRFDADHPEHPNNDRLIFSKGHASPLFYSLWAAAGQVSSADLMTYRQFGSPIEGHPTSRFELTEAATGSLGQGLSIGLGMALNGQYLDRLPYRTFVLLGDSEMAEGSQWEAMELASHYQLNNLIGILDVNRLGQRGETMQGHDLTAHQRRIEAFGWETILIEDGHDLAEVDAAYRKAFASDSKRPKMLIAHTIKGKGVSFLEDQPGWHGKPLDEDQLQQALAELPAEGEPITGNLASPENAQPEKSSPQASQPFDYKIGDKVATRNAFGNAIQRLGPQWPNLVSLDGEVSNSTRAKFFAEEFPDRFFEMFVAEQNMAGAAIGLARRGKIPFVSSFAAFLTRAFDQIRMARYSDVNVKFVGSHCGVSIGQDGPSQMGLEDIAMFRTIQESVVLYPCDAVSAERLVEAMMQHHGISYLRTTRGKTPVLYDDQTRFSIGGCNVLRRSSNDQATLVAAGVTVHEALRAQETLQQDGIQVRVIDLYSIKPLDRETLRQAAAETEVLITIEDHFPEGGLGEAVRSAVAESTASIRSLAVRKRAMSGTPEELREDQGISADGIVKEVRSCVGQRVG</sequence>
<evidence type="ECO:0000256" key="4">
    <source>
        <dbReference type="ARBA" id="ARBA00001964"/>
    </source>
</evidence>
<comment type="cofactor">
    <cofactor evidence="4">
        <name>thiamine diphosphate</name>
        <dbReference type="ChEBI" id="CHEBI:58937"/>
    </cofactor>
</comment>
<dbReference type="GO" id="GO:0005737">
    <property type="term" value="C:cytoplasm"/>
    <property type="evidence" value="ECO:0007669"/>
    <property type="project" value="UniProtKB-ARBA"/>
</dbReference>
<dbReference type="PROSITE" id="PS00802">
    <property type="entry name" value="TRANSKETOLASE_2"/>
    <property type="match status" value="1"/>
</dbReference>
<dbReference type="Pfam" id="PF00456">
    <property type="entry name" value="Transketolase_N"/>
    <property type="match status" value="1"/>
</dbReference>
<keyword evidence="11" id="KW-0786">Thiamine pyrophosphate</keyword>
<keyword evidence="15" id="KW-1185">Reference proteome</keyword>
<dbReference type="Gene3D" id="3.40.50.920">
    <property type="match status" value="1"/>
</dbReference>